<dbReference type="Proteomes" id="UP000198224">
    <property type="component" value="Chromosome I"/>
</dbReference>
<dbReference type="PANTHER" id="PTHR40446">
    <property type="entry name" value="N-ACETYLGLUCOSAMINE-1-PHOSPHODIESTER ALPHA-N-ACETYLGLUCOSAMINIDASE"/>
    <property type="match status" value="1"/>
</dbReference>
<feature type="chain" id="PRO_5039245525" description="Phosphodiester glycosidase domain-containing protein" evidence="1">
    <location>
        <begin position="27"/>
        <end position="575"/>
    </location>
</feature>
<dbReference type="RefSeq" id="WP_088990117.1">
    <property type="nucleotide sequence ID" value="NZ_LT607409.1"/>
</dbReference>
<evidence type="ECO:0000313" key="3">
    <source>
        <dbReference type="EMBL" id="SCF22192.1"/>
    </source>
</evidence>
<gene>
    <name evidence="3" type="ORF">GA0070612_5018</name>
</gene>
<dbReference type="GO" id="GO:0042834">
    <property type="term" value="F:peptidoglycan binding"/>
    <property type="evidence" value="ECO:0007669"/>
    <property type="project" value="InterPro"/>
</dbReference>
<feature type="domain" description="Phosphodiester glycosidase" evidence="2">
    <location>
        <begin position="377"/>
        <end position="570"/>
    </location>
</feature>
<keyword evidence="1" id="KW-0732">Signal</keyword>
<evidence type="ECO:0000256" key="1">
    <source>
        <dbReference type="SAM" id="SignalP"/>
    </source>
</evidence>
<dbReference type="InterPro" id="IPR036680">
    <property type="entry name" value="SPOR-like_sf"/>
</dbReference>
<evidence type="ECO:0000259" key="2">
    <source>
        <dbReference type="Pfam" id="PF09992"/>
    </source>
</evidence>
<dbReference type="InterPro" id="IPR018711">
    <property type="entry name" value="NAGPA"/>
</dbReference>
<dbReference type="Pfam" id="PF09992">
    <property type="entry name" value="NAGPA"/>
    <property type="match status" value="1"/>
</dbReference>
<dbReference type="EMBL" id="LT607409">
    <property type="protein sequence ID" value="SCF22192.1"/>
    <property type="molecule type" value="Genomic_DNA"/>
</dbReference>
<accession>A0A1C4YN47</accession>
<feature type="signal peptide" evidence="1">
    <location>
        <begin position="1"/>
        <end position="26"/>
    </location>
</feature>
<keyword evidence="4" id="KW-1185">Reference proteome</keyword>
<name>A0A1C4YN47_9ACTN</name>
<dbReference type="AlphaFoldDB" id="A0A1C4YN47"/>
<protein>
    <recommendedName>
        <fullName evidence="2">Phosphodiester glycosidase domain-containing protein</fullName>
    </recommendedName>
</protein>
<dbReference type="PANTHER" id="PTHR40446:SF2">
    <property type="entry name" value="N-ACETYLGLUCOSAMINE-1-PHOSPHODIESTER ALPHA-N-ACETYLGLUCOSAMINIDASE"/>
    <property type="match status" value="1"/>
</dbReference>
<organism evidence="3 4">
    <name type="scientific">Micromonospora chokoriensis</name>
    <dbReference type="NCBI Taxonomy" id="356851"/>
    <lineage>
        <taxon>Bacteria</taxon>
        <taxon>Bacillati</taxon>
        <taxon>Actinomycetota</taxon>
        <taxon>Actinomycetes</taxon>
        <taxon>Micromonosporales</taxon>
        <taxon>Micromonosporaceae</taxon>
        <taxon>Micromonospora</taxon>
    </lineage>
</organism>
<dbReference type="Gene3D" id="3.30.70.1070">
    <property type="entry name" value="Sporulation related repeat"/>
    <property type="match status" value="1"/>
</dbReference>
<proteinExistence type="predicted"/>
<evidence type="ECO:0000313" key="4">
    <source>
        <dbReference type="Proteomes" id="UP000198224"/>
    </source>
</evidence>
<sequence>MNHRHRVRLTALALVATLGSAVVTSAVSPPATAEASTIAPSGSRPFTDPVDRMPLGPASLVTRIGSVQTPAPGVTYRKYTQGHASSSWTIALHFPPARADLVTRDSQRADTFVADLRAAGYPEATKVTYDPPLPADLQYRPPADATMLYAVHLGAFSDSAAAEARLAQVRSTGITGVVEHQAFREQVSTGPWEVRALVVEPDAAVTIGTAHGPELRSADRVRDIARYAGALAGVNASEFDIDSPNNPDFNGFDGDPLGIYVQGNNLLSEAVNGRTALLLNGANGPLRITELTSTTTVKAPDGAQWQVDGLHRKPGKIAHCGGVGGDLRPPSTPGGTPGDLPYADQPWRFETCTDPDEIVVFRPEWGTETPVGPAGSVDVVVDGNWVAKQVRSPAGGPIPAGGRVLQGIGAGAQWLRDHTVLHRAFQPGTQILDPQGQRVTSPTFAAVSGGPALVRGGQVWINVGANGYRSRDGYHTSLFLDRHPRTLAGITAAGQLLLVVIDGRRPGVSVGVTMPEAAAVMKWLGAVDAMMLGIGGDSTLVINDILYNRPTDYWGHEPVTERRVGNAIVLLPRAG</sequence>
<reference evidence="4" key="1">
    <citation type="submission" date="2016-06" db="EMBL/GenBank/DDBJ databases">
        <authorList>
            <person name="Varghese N."/>
            <person name="Submissions Spin"/>
        </authorList>
    </citation>
    <scope>NUCLEOTIDE SEQUENCE [LARGE SCALE GENOMIC DNA]</scope>
    <source>
        <strain evidence="4">DSM 45160</strain>
    </source>
</reference>